<evidence type="ECO:0000313" key="1">
    <source>
        <dbReference type="EMBL" id="PHH49273.1"/>
    </source>
</evidence>
<reference evidence="1 2" key="1">
    <citation type="journal article" date="2013" name="Fungal Biol.">
        <title>Analysis of microsatellite markers in the genome of the plant pathogen Ceratocystis fimbriata.</title>
        <authorList>
            <person name="Simpson M.C."/>
            <person name="Wilken P.M."/>
            <person name="Coetzee M.P."/>
            <person name="Wingfield M.J."/>
            <person name="Wingfield B.D."/>
        </authorList>
    </citation>
    <scope>NUCLEOTIDE SEQUENCE [LARGE SCALE GENOMIC DNA]</scope>
    <source>
        <strain evidence="1 2">CBS 114723</strain>
    </source>
</reference>
<protein>
    <submittedName>
        <fullName evidence="1">Uncharacterized protein</fullName>
    </submittedName>
</protein>
<accession>A0A2C5WU18</accession>
<gene>
    <name evidence="1" type="ORF">CFIMG_006709RA</name>
</gene>
<dbReference type="Proteomes" id="UP000222788">
    <property type="component" value="Unassembled WGS sequence"/>
</dbReference>
<dbReference type="EMBL" id="APWK03000226">
    <property type="protein sequence ID" value="PHH49273.1"/>
    <property type="molecule type" value="Genomic_DNA"/>
</dbReference>
<sequence>MYHILEYLIVLESTYTAAFLWVWDGWKSLIKSGSCPPGSHPRVAAYRHNGMEWNGAHEQRCFCDVRLYSAY</sequence>
<reference evidence="1 2" key="2">
    <citation type="journal article" date="2013" name="IMA Fungus">
        <title>IMA Genome-F 1: Ceratocystis fimbriata: Draft nuclear genome sequence for the plant pathogen, Ceratocystis fimbriata.</title>
        <authorList>
            <person name="Wilken P.M."/>
            <person name="Steenkamp E.T."/>
            <person name="Wingfield M.J."/>
            <person name="de Beer Z.W."/>
            <person name="Wingfield B.D."/>
        </authorList>
    </citation>
    <scope>NUCLEOTIDE SEQUENCE [LARGE SCALE GENOMIC DNA]</scope>
    <source>
        <strain evidence="1 2">CBS 114723</strain>
    </source>
</reference>
<comment type="caution">
    <text evidence="1">The sequence shown here is derived from an EMBL/GenBank/DDBJ whole genome shotgun (WGS) entry which is preliminary data.</text>
</comment>
<organism evidence="1 2">
    <name type="scientific">Ceratocystis fimbriata CBS 114723</name>
    <dbReference type="NCBI Taxonomy" id="1035309"/>
    <lineage>
        <taxon>Eukaryota</taxon>
        <taxon>Fungi</taxon>
        <taxon>Dikarya</taxon>
        <taxon>Ascomycota</taxon>
        <taxon>Pezizomycotina</taxon>
        <taxon>Sordariomycetes</taxon>
        <taxon>Hypocreomycetidae</taxon>
        <taxon>Microascales</taxon>
        <taxon>Ceratocystidaceae</taxon>
        <taxon>Ceratocystis</taxon>
    </lineage>
</organism>
<evidence type="ECO:0000313" key="2">
    <source>
        <dbReference type="Proteomes" id="UP000222788"/>
    </source>
</evidence>
<name>A0A2C5WU18_9PEZI</name>
<dbReference type="AlphaFoldDB" id="A0A2C5WU18"/>
<proteinExistence type="predicted"/>
<keyword evidence="2" id="KW-1185">Reference proteome</keyword>